<reference evidence="1" key="1">
    <citation type="submission" date="2020-05" db="EMBL/GenBank/DDBJ databases">
        <authorList>
            <person name="Chiriac C."/>
            <person name="Salcher M."/>
            <person name="Ghai R."/>
            <person name="Kavagutti S V."/>
        </authorList>
    </citation>
    <scope>NUCLEOTIDE SEQUENCE</scope>
</reference>
<dbReference type="AlphaFoldDB" id="A0A6J6LQ77"/>
<organism evidence="1">
    <name type="scientific">freshwater metagenome</name>
    <dbReference type="NCBI Taxonomy" id="449393"/>
    <lineage>
        <taxon>unclassified sequences</taxon>
        <taxon>metagenomes</taxon>
        <taxon>ecological metagenomes</taxon>
    </lineage>
</organism>
<name>A0A6J6LQ77_9ZZZZ</name>
<proteinExistence type="predicted"/>
<sequence>MTTEPLPPIEVELVLAPDAPLVPAAKVVAGCPLSDALAVEPPAAPSPLRLNDPNQLALDLGANRRHALFCDFRAGLLAWPKGLT</sequence>
<dbReference type="EMBL" id="CAEZWW010000015">
    <property type="protein sequence ID" value="CAB4663926.1"/>
    <property type="molecule type" value="Genomic_DNA"/>
</dbReference>
<accession>A0A6J6LQ77</accession>
<gene>
    <name evidence="1" type="ORF">UFOPK2310_00239</name>
</gene>
<protein>
    <submittedName>
        <fullName evidence="1">Unannotated protein</fullName>
    </submittedName>
</protein>
<evidence type="ECO:0000313" key="1">
    <source>
        <dbReference type="EMBL" id="CAB4663926.1"/>
    </source>
</evidence>